<evidence type="ECO:0000313" key="1">
    <source>
        <dbReference type="EMBL" id="KAG7310012.1"/>
    </source>
</evidence>
<organism evidence="1 2">
    <name type="scientific">Plutella xylostella</name>
    <name type="common">Diamondback moth</name>
    <name type="synonym">Plutella maculipennis</name>
    <dbReference type="NCBI Taxonomy" id="51655"/>
    <lineage>
        <taxon>Eukaryota</taxon>
        <taxon>Metazoa</taxon>
        <taxon>Ecdysozoa</taxon>
        <taxon>Arthropoda</taxon>
        <taxon>Hexapoda</taxon>
        <taxon>Insecta</taxon>
        <taxon>Pterygota</taxon>
        <taxon>Neoptera</taxon>
        <taxon>Endopterygota</taxon>
        <taxon>Lepidoptera</taxon>
        <taxon>Glossata</taxon>
        <taxon>Ditrysia</taxon>
        <taxon>Yponomeutoidea</taxon>
        <taxon>Plutellidae</taxon>
        <taxon>Plutella</taxon>
    </lineage>
</organism>
<evidence type="ECO:0000313" key="2">
    <source>
        <dbReference type="Proteomes" id="UP000823941"/>
    </source>
</evidence>
<proteinExistence type="predicted"/>
<gene>
    <name evidence="1" type="ORF">JYU34_004539</name>
</gene>
<dbReference type="EMBL" id="JAHIBW010000006">
    <property type="protein sequence ID" value="KAG7310012.1"/>
    <property type="molecule type" value="Genomic_DNA"/>
</dbReference>
<protein>
    <submittedName>
        <fullName evidence="1">Uncharacterized protein</fullName>
    </submittedName>
</protein>
<reference evidence="1 2" key="1">
    <citation type="submission" date="2021-06" db="EMBL/GenBank/DDBJ databases">
        <title>A haploid diamondback moth (Plutella xylostella L.) genome assembly resolves 31 chromosomes and identifies a diamide resistance mutation.</title>
        <authorList>
            <person name="Ward C.M."/>
            <person name="Perry K.D."/>
            <person name="Baker G."/>
            <person name="Powis K."/>
            <person name="Heckel D.G."/>
            <person name="Baxter S.W."/>
        </authorList>
    </citation>
    <scope>NUCLEOTIDE SEQUENCE [LARGE SCALE GENOMIC DNA]</scope>
    <source>
        <strain evidence="1 2">LV</strain>
        <tissue evidence="1">Single pupa</tissue>
    </source>
</reference>
<name>A0ABQ7QY84_PLUXY</name>
<dbReference type="Proteomes" id="UP000823941">
    <property type="component" value="Chromosome 6"/>
</dbReference>
<accession>A0ABQ7QY84</accession>
<comment type="caution">
    <text evidence="1">The sequence shown here is derived from an EMBL/GenBank/DDBJ whole genome shotgun (WGS) entry which is preliminary data.</text>
</comment>
<keyword evidence="2" id="KW-1185">Reference proteome</keyword>
<sequence>MVAQSILVGEREGRHPYPARGRLREVISPSICCWRGRASRDETPQAALQANKSNCSVGARVSPA</sequence>